<dbReference type="PANTHER" id="PTHR37305:SF1">
    <property type="entry name" value="MEMBRANE PROTEIN"/>
    <property type="match status" value="1"/>
</dbReference>
<name>A0A099I8V1_CLOIN</name>
<feature type="transmembrane region" description="Helical" evidence="1">
    <location>
        <begin position="298"/>
        <end position="331"/>
    </location>
</feature>
<dbReference type="RefSeq" id="WP_044904459.1">
    <property type="nucleotide sequence ID" value="NZ_JQIF01000022.1"/>
</dbReference>
<dbReference type="AlphaFoldDB" id="A0A099I8V1"/>
<protein>
    <submittedName>
        <fullName evidence="2">Uncharacterized protein</fullName>
    </submittedName>
</protein>
<dbReference type="EMBL" id="JQIF01000022">
    <property type="protein sequence ID" value="KGJ54140.1"/>
    <property type="molecule type" value="Genomic_DNA"/>
</dbReference>
<keyword evidence="1" id="KW-0812">Transmembrane</keyword>
<organism evidence="2 3">
    <name type="scientific">Clostridium innocuum</name>
    <dbReference type="NCBI Taxonomy" id="1522"/>
    <lineage>
        <taxon>Bacteria</taxon>
        <taxon>Bacillati</taxon>
        <taxon>Bacillota</taxon>
        <taxon>Clostridia</taxon>
        <taxon>Eubacteriales</taxon>
        <taxon>Clostridiaceae</taxon>
        <taxon>Clostridium</taxon>
    </lineage>
</organism>
<accession>A0A099I8V1</accession>
<dbReference type="PANTHER" id="PTHR37305">
    <property type="entry name" value="INTEGRAL MEMBRANE PROTEIN-RELATED"/>
    <property type="match status" value="1"/>
</dbReference>
<feature type="transmembrane region" description="Helical" evidence="1">
    <location>
        <begin position="256"/>
        <end position="277"/>
    </location>
</feature>
<evidence type="ECO:0000313" key="3">
    <source>
        <dbReference type="Proteomes" id="UP000030008"/>
    </source>
</evidence>
<feature type="transmembrane region" description="Helical" evidence="1">
    <location>
        <begin position="388"/>
        <end position="407"/>
    </location>
</feature>
<feature type="transmembrane region" description="Helical" evidence="1">
    <location>
        <begin position="453"/>
        <end position="475"/>
    </location>
</feature>
<evidence type="ECO:0000313" key="2">
    <source>
        <dbReference type="EMBL" id="KGJ54140.1"/>
    </source>
</evidence>
<proteinExistence type="predicted"/>
<dbReference type="Proteomes" id="UP000030008">
    <property type="component" value="Unassembled WGS sequence"/>
</dbReference>
<sequence>MRRLIQSEFKKIFKSKVNIVLLLILLIFNGYRTYQVYHQPLQYRTDIVMKDENGIERTGLAYWRLADQIQHSYAGTLSEKTIQQMDKDFRTIMNKYTETTLDEEKMKAVYGDNYETLLKDARSGKYTGKEINELFENYMQIRGGISYEEIEGSDKVKVHVEDYLKHDGVRQLYSNIYGYYIEDKKDVADYENFSSDAQRKWLHPDQLSKEQLNIEIAGFEYPDSIYDATMENFINRYKSASHEIDSNIPNTLFVEALYNLEFASLLILVIILANTFAMEKHYKTYQIMIPTAAGNRRITAAKLCAGIMLALGIALLQFLLVFVMSCIFLPLRDLNLTYYSQSQASLSITPYVFTYRTLIMNAMVLITIASMATAFVTLLVSYITKNRFATVIPLLLVTLISGFTGFFNQLLPGMVIDQFFPSQMMHFTQFFKVALNPHLGEMLPYFSIGGYSLAWKNVIMLFWVITIVIISLCMLQHSRRHVKNCS</sequence>
<gene>
    <name evidence="2" type="ORF">CIAN88_05125</name>
</gene>
<comment type="caution">
    <text evidence="2">The sequence shown here is derived from an EMBL/GenBank/DDBJ whole genome shotgun (WGS) entry which is preliminary data.</text>
</comment>
<keyword evidence="1" id="KW-1133">Transmembrane helix</keyword>
<evidence type="ECO:0000256" key="1">
    <source>
        <dbReference type="SAM" id="Phobius"/>
    </source>
</evidence>
<feature type="transmembrane region" description="Helical" evidence="1">
    <location>
        <begin position="12"/>
        <end position="31"/>
    </location>
</feature>
<keyword evidence="1" id="KW-0472">Membrane</keyword>
<feature type="transmembrane region" description="Helical" evidence="1">
    <location>
        <begin position="358"/>
        <end position="381"/>
    </location>
</feature>
<reference evidence="2 3" key="1">
    <citation type="submission" date="2014-08" db="EMBL/GenBank/DDBJ databases">
        <title>Clostridium innocuum, an unnegligible vancomycin-resistant pathogen causing extra-intestinal infections.</title>
        <authorList>
            <person name="Feng Y."/>
            <person name="Chiu C.-H."/>
        </authorList>
    </citation>
    <scope>NUCLEOTIDE SEQUENCE [LARGE SCALE GENOMIC DNA]</scope>
    <source>
        <strain evidence="2 3">AN88</strain>
    </source>
</reference>